<accession>A0AAU9V3T9</accession>
<name>A0AAU9V3T9_EUPED</name>
<proteinExistence type="predicted"/>
<dbReference type="PANTHER" id="PTHR33332">
    <property type="entry name" value="REVERSE TRANSCRIPTASE DOMAIN-CONTAINING PROTEIN"/>
    <property type="match status" value="1"/>
</dbReference>
<dbReference type="AlphaFoldDB" id="A0AAU9V3T9"/>
<sequence length="136" mass="15375">MTKAYDRVQYDILLCKLYGIGIRGAAHEWFTSYLKDRQQFVDIEHFDDATKTISCVRSDCKTINASIPQGSVVGCLLFLIYINDLPKIMEEPCVLFADDISLLTSSENNNNNIVHKKIDSLLLAADHISKNTKYSP</sequence>
<dbReference type="EMBL" id="CAKOGL010000029">
    <property type="protein sequence ID" value="CAH2106457.1"/>
    <property type="molecule type" value="Genomic_DNA"/>
</dbReference>
<reference evidence="2" key="1">
    <citation type="submission" date="2022-03" db="EMBL/GenBank/DDBJ databases">
        <authorList>
            <person name="Tunstrom K."/>
        </authorList>
    </citation>
    <scope>NUCLEOTIDE SEQUENCE</scope>
</reference>
<dbReference type="Pfam" id="PF00078">
    <property type="entry name" value="RVT_1"/>
    <property type="match status" value="1"/>
</dbReference>
<dbReference type="PROSITE" id="PS50878">
    <property type="entry name" value="RT_POL"/>
    <property type="match status" value="1"/>
</dbReference>
<dbReference type="InterPro" id="IPR000477">
    <property type="entry name" value="RT_dom"/>
</dbReference>
<feature type="domain" description="Reverse transcriptase" evidence="1">
    <location>
        <begin position="1"/>
        <end position="136"/>
    </location>
</feature>
<gene>
    <name evidence="2" type="ORF">EEDITHA_LOCUS20590</name>
</gene>
<dbReference type="Proteomes" id="UP001153954">
    <property type="component" value="Unassembled WGS sequence"/>
</dbReference>
<organism evidence="2 3">
    <name type="scientific">Euphydryas editha</name>
    <name type="common">Edith's checkerspot</name>
    <dbReference type="NCBI Taxonomy" id="104508"/>
    <lineage>
        <taxon>Eukaryota</taxon>
        <taxon>Metazoa</taxon>
        <taxon>Ecdysozoa</taxon>
        <taxon>Arthropoda</taxon>
        <taxon>Hexapoda</taxon>
        <taxon>Insecta</taxon>
        <taxon>Pterygota</taxon>
        <taxon>Neoptera</taxon>
        <taxon>Endopterygota</taxon>
        <taxon>Lepidoptera</taxon>
        <taxon>Glossata</taxon>
        <taxon>Ditrysia</taxon>
        <taxon>Papilionoidea</taxon>
        <taxon>Nymphalidae</taxon>
        <taxon>Nymphalinae</taxon>
        <taxon>Euphydryas</taxon>
    </lineage>
</organism>
<comment type="caution">
    <text evidence="2">The sequence shown here is derived from an EMBL/GenBank/DDBJ whole genome shotgun (WGS) entry which is preliminary data.</text>
</comment>
<evidence type="ECO:0000313" key="3">
    <source>
        <dbReference type="Proteomes" id="UP001153954"/>
    </source>
</evidence>
<keyword evidence="3" id="KW-1185">Reference proteome</keyword>
<evidence type="ECO:0000313" key="2">
    <source>
        <dbReference type="EMBL" id="CAH2106457.1"/>
    </source>
</evidence>
<protein>
    <recommendedName>
        <fullName evidence="1">Reverse transcriptase domain-containing protein</fullName>
    </recommendedName>
</protein>
<evidence type="ECO:0000259" key="1">
    <source>
        <dbReference type="PROSITE" id="PS50878"/>
    </source>
</evidence>